<proteinExistence type="predicted"/>
<evidence type="ECO:0000313" key="2">
    <source>
        <dbReference type="Proteomes" id="UP000030153"/>
    </source>
</evidence>
<accession>A0A0A2UUL2</accession>
<dbReference type="OrthoDB" id="9864886at2"/>
<dbReference type="Proteomes" id="UP000030153">
    <property type="component" value="Unassembled WGS sequence"/>
</dbReference>
<evidence type="ECO:0000313" key="1">
    <source>
        <dbReference type="EMBL" id="KGP91982.1"/>
    </source>
</evidence>
<organism evidence="1 2">
    <name type="scientific">Pontibacillus chungwhensis BH030062</name>
    <dbReference type="NCBI Taxonomy" id="1385513"/>
    <lineage>
        <taxon>Bacteria</taxon>
        <taxon>Bacillati</taxon>
        <taxon>Bacillota</taxon>
        <taxon>Bacilli</taxon>
        <taxon>Bacillales</taxon>
        <taxon>Bacillaceae</taxon>
        <taxon>Pontibacillus</taxon>
    </lineage>
</organism>
<gene>
    <name evidence="1" type="ORF">N780_15360</name>
</gene>
<dbReference type="EMBL" id="AVBG01000004">
    <property type="protein sequence ID" value="KGP91982.1"/>
    <property type="molecule type" value="Genomic_DNA"/>
</dbReference>
<comment type="caution">
    <text evidence="1">The sequence shown here is derived from an EMBL/GenBank/DDBJ whole genome shotgun (WGS) entry which is preliminary data.</text>
</comment>
<protein>
    <recommendedName>
        <fullName evidence="3">DUF5067 domain-containing protein</fullName>
    </recommendedName>
</protein>
<dbReference type="AlphaFoldDB" id="A0A0A2UUL2"/>
<sequence length="161" mass="18352">MKKYIWIVASLIILSSVMFSYISYAQGETIKFTKESKIQLHPRESAESGLALSLDAVLSNNSSQHSQPYYVVFEITNKQLQKKVKTNKFRPGNLDKTQVLKPHSTLTPSYTVPLEEDIDLDTLRKIIGDHAVKVNVFNGDHKIIKSNFITNFELDIRPENI</sequence>
<name>A0A0A2UUL2_9BACI</name>
<keyword evidence="2" id="KW-1185">Reference proteome</keyword>
<evidence type="ECO:0008006" key="3">
    <source>
        <dbReference type="Google" id="ProtNLM"/>
    </source>
</evidence>
<reference evidence="1 2" key="1">
    <citation type="submission" date="2013-08" db="EMBL/GenBank/DDBJ databases">
        <title>Genome of Pontibacillus chungwhensis.</title>
        <authorList>
            <person name="Wang Q."/>
            <person name="Wang G."/>
        </authorList>
    </citation>
    <scope>NUCLEOTIDE SEQUENCE [LARGE SCALE GENOMIC DNA]</scope>
    <source>
        <strain evidence="1 2">BH030062</strain>
    </source>
</reference>
<dbReference type="RefSeq" id="WP_036781752.1">
    <property type="nucleotide sequence ID" value="NZ_AVBG01000004.1"/>
</dbReference>